<dbReference type="Proteomes" id="UP000324209">
    <property type="component" value="Chromosome"/>
</dbReference>
<accession>A0A5C1QQF4</accession>
<name>A0A5C1QQF4_9SPIO</name>
<dbReference type="KEGG" id="ock:EXM22_14880"/>
<gene>
    <name evidence="1" type="ORF">EXM22_14880</name>
</gene>
<reference evidence="1 2" key="1">
    <citation type="submission" date="2019-02" db="EMBL/GenBank/DDBJ databases">
        <title>Complete Genome Sequence and Methylome Analysis of free living Spirochaetas.</title>
        <authorList>
            <person name="Fomenkov A."/>
            <person name="Dubinina G."/>
            <person name="Leshcheva N."/>
            <person name="Mikheeva N."/>
            <person name="Grabovich M."/>
            <person name="Vincze T."/>
            <person name="Roberts R.J."/>
        </authorList>
    </citation>
    <scope>NUCLEOTIDE SEQUENCE [LARGE SCALE GENOMIC DNA]</scope>
    <source>
        <strain evidence="1 2">K2</strain>
    </source>
</reference>
<sequence>MRCWPFLKAGLKRIESVSGVFIVLILTLSAVPVSGKESFSASYSIGDEGGLLFYYHPESIPEQLIRNNINNGHQAEIYIKFRIQQRGSSLFMGADNLEIHVRKTGFRDQITGDYILLLDGREVNVYRDWERFFSDFSGLLTYSSGPILSKDSIPLIKAREKIIYKKLVPPFSILYLLPGKYVRQGSWNTVPLEGNR</sequence>
<keyword evidence="2" id="KW-1185">Reference proteome</keyword>
<dbReference type="OrthoDB" id="9837393at2"/>
<proteinExistence type="predicted"/>
<evidence type="ECO:0000313" key="2">
    <source>
        <dbReference type="Proteomes" id="UP000324209"/>
    </source>
</evidence>
<evidence type="ECO:0008006" key="3">
    <source>
        <dbReference type="Google" id="ProtNLM"/>
    </source>
</evidence>
<protein>
    <recommendedName>
        <fullName evidence="3">DUF4390 domain-containing protein</fullName>
    </recommendedName>
</protein>
<dbReference type="RefSeq" id="WP_149487274.1">
    <property type="nucleotide sequence ID" value="NZ_CP036150.1"/>
</dbReference>
<dbReference type="EMBL" id="CP036150">
    <property type="protein sequence ID" value="QEN09200.1"/>
    <property type="molecule type" value="Genomic_DNA"/>
</dbReference>
<organism evidence="1 2">
    <name type="scientific">Oceanispirochaeta crateris</name>
    <dbReference type="NCBI Taxonomy" id="2518645"/>
    <lineage>
        <taxon>Bacteria</taxon>
        <taxon>Pseudomonadati</taxon>
        <taxon>Spirochaetota</taxon>
        <taxon>Spirochaetia</taxon>
        <taxon>Spirochaetales</taxon>
        <taxon>Spirochaetaceae</taxon>
        <taxon>Oceanispirochaeta</taxon>
    </lineage>
</organism>
<evidence type="ECO:0000313" key="1">
    <source>
        <dbReference type="EMBL" id="QEN09200.1"/>
    </source>
</evidence>
<dbReference type="AlphaFoldDB" id="A0A5C1QQF4"/>